<name>A0A0A8ZZ34_ARUDO</name>
<organism evidence="1">
    <name type="scientific">Arundo donax</name>
    <name type="common">Giant reed</name>
    <name type="synonym">Donax arundinaceus</name>
    <dbReference type="NCBI Taxonomy" id="35708"/>
    <lineage>
        <taxon>Eukaryota</taxon>
        <taxon>Viridiplantae</taxon>
        <taxon>Streptophyta</taxon>
        <taxon>Embryophyta</taxon>
        <taxon>Tracheophyta</taxon>
        <taxon>Spermatophyta</taxon>
        <taxon>Magnoliopsida</taxon>
        <taxon>Liliopsida</taxon>
        <taxon>Poales</taxon>
        <taxon>Poaceae</taxon>
        <taxon>PACMAD clade</taxon>
        <taxon>Arundinoideae</taxon>
        <taxon>Arundineae</taxon>
        <taxon>Arundo</taxon>
    </lineage>
</organism>
<sequence length="59" mass="6716">MDKLKGLINALKTTSDVWHFLNQKSGTIDYPLQNGGTIQIFILHSRYPPSRHCMASHHP</sequence>
<evidence type="ECO:0000313" key="1">
    <source>
        <dbReference type="EMBL" id="JAD44624.1"/>
    </source>
</evidence>
<protein>
    <submittedName>
        <fullName evidence="1">Uncharacterized protein</fullName>
    </submittedName>
</protein>
<reference evidence="1" key="1">
    <citation type="submission" date="2014-09" db="EMBL/GenBank/DDBJ databases">
        <authorList>
            <person name="Magalhaes I.L.F."/>
            <person name="Oliveira U."/>
            <person name="Santos F.R."/>
            <person name="Vidigal T.H.D.A."/>
            <person name="Brescovit A.D."/>
            <person name="Santos A.J."/>
        </authorList>
    </citation>
    <scope>NUCLEOTIDE SEQUENCE</scope>
    <source>
        <tissue evidence="1">Shoot tissue taken approximately 20 cm above the soil surface</tissue>
    </source>
</reference>
<proteinExistence type="predicted"/>
<dbReference type="EMBL" id="GBRH01253271">
    <property type="protein sequence ID" value="JAD44624.1"/>
    <property type="molecule type" value="Transcribed_RNA"/>
</dbReference>
<accession>A0A0A8ZZ34</accession>
<dbReference type="AlphaFoldDB" id="A0A0A8ZZ34"/>
<reference evidence="1" key="2">
    <citation type="journal article" date="2015" name="Data Brief">
        <title>Shoot transcriptome of the giant reed, Arundo donax.</title>
        <authorList>
            <person name="Barrero R.A."/>
            <person name="Guerrero F.D."/>
            <person name="Moolhuijzen P."/>
            <person name="Goolsby J.A."/>
            <person name="Tidwell J."/>
            <person name="Bellgard S.E."/>
            <person name="Bellgard M.I."/>
        </authorList>
    </citation>
    <scope>NUCLEOTIDE SEQUENCE</scope>
    <source>
        <tissue evidence="1">Shoot tissue taken approximately 20 cm above the soil surface</tissue>
    </source>
</reference>